<sequence length="379" mass="39834">MKRTAVAAATVTLFLAGCSGDREHENTSESTPPTSPASSSTPAPTAGAEVRTVEPRIDAEVASGLNVPWAIAFLEDGSALVSQRDSATIVRVGTDGAVTGVGEVPGVQPGGEGGLQGLAVDANHTTVFAYLTSPIDNRVVRMSFDGTTLGEPEPILTGLAKAQNHQGGALLYEEESDYLFVAVGDAAQAELAQDRSSLNGKILRIDRDGNPAPGNPFDNEVWSYGHRNVEGLAFDSDGRLWASEFGEKGADELNLIRPGGNYGWPEVEGTSDDPRFVAPSATWSTDEASPAGLAIVGDTAYLGALRGQRLWSVPLDRDRAGTPVPHFVEEYGRIRAAAAAPDGTLWISTSNTDGRIAPRAGDDRLIRVVVQEGLSDAER</sequence>
<dbReference type="InterPro" id="IPR011042">
    <property type="entry name" value="6-blade_b-propeller_TolB-like"/>
</dbReference>
<organism evidence="3 4">
    <name type="scientific">Aeromicrobium camelliae</name>
    <dbReference type="NCBI Taxonomy" id="1538144"/>
    <lineage>
        <taxon>Bacteria</taxon>
        <taxon>Bacillati</taxon>
        <taxon>Actinomycetota</taxon>
        <taxon>Actinomycetes</taxon>
        <taxon>Propionibacteriales</taxon>
        <taxon>Nocardioidaceae</taxon>
        <taxon>Aeromicrobium</taxon>
    </lineage>
</organism>
<dbReference type="PROSITE" id="PS51257">
    <property type="entry name" value="PROKAR_LIPOPROTEIN"/>
    <property type="match status" value="1"/>
</dbReference>
<gene>
    <name evidence="3" type="ORF">EHW97_11685</name>
</gene>
<reference evidence="3 4" key="1">
    <citation type="submission" date="2018-11" db="EMBL/GenBank/DDBJ databases">
        <authorList>
            <person name="Li F."/>
        </authorList>
    </citation>
    <scope>NUCLEOTIDE SEQUENCE [LARGE SCALE GENOMIC DNA]</scope>
    <source>
        <strain evidence="3 4">YS17T</strain>
    </source>
</reference>
<protein>
    <submittedName>
        <fullName evidence="3">PQQ-dependent sugar dehydrogenase</fullName>
    </submittedName>
</protein>
<feature type="domain" description="Glucose/Sorbosone dehydrogenase" evidence="2">
    <location>
        <begin position="65"/>
        <end position="356"/>
    </location>
</feature>
<dbReference type="EMBL" id="RQJX01000016">
    <property type="protein sequence ID" value="RQN02875.1"/>
    <property type="molecule type" value="Genomic_DNA"/>
</dbReference>
<feature type="compositionally biased region" description="Low complexity" evidence="1">
    <location>
        <begin position="28"/>
        <end position="46"/>
    </location>
</feature>
<dbReference type="PANTHER" id="PTHR19328">
    <property type="entry name" value="HEDGEHOG-INTERACTING PROTEIN"/>
    <property type="match status" value="1"/>
</dbReference>
<evidence type="ECO:0000313" key="4">
    <source>
        <dbReference type="Proteomes" id="UP000275225"/>
    </source>
</evidence>
<dbReference type="InterPro" id="IPR011041">
    <property type="entry name" value="Quinoprot_gluc/sorb_DH_b-prop"/>
</dbReference>
<dbReference type="InterPro" id="IPR012938">
    <property type="entry name" value="Glc/Sorbosone_DH"/>
</dbReference>
<dbReference type="Pfam" id="PF07995">
    <property type="entry name" value="GSDH"/>
    <property type="match status" value="1"/>
</dbReference>
<dbReference type="SUPFAM" id="SSF50952">
    <property type="entry name" value="Soluble quinoprotein glucose dehydrogenase"/>
    <property type="match status" value="1"/>
</dbReference>
<dbReference type="Proteomes" id="UP000275225">
    <property type="component" value="Unassembled WGS sequence"/>
</dbReference>
<name>A0A3N6WM71_9ACTN</name>
<evidence type="ECO:0000256" key="1">
    <source>
        <dbReference type="SAM" id="MobiDB-lite"/>
    </source>
</evidence>
<evidence type="ECO:0000259" key="2">
    <source>
        <dbReference type="Pfam" id="PF07995"/>
    </source>
</evidence>
<feature type="region of interest" description="Disordered" evidence="1">
    <location>
        <begin position="18"/>
        <end position="49"/>
    </location>
</feature>
<dbReference type="PANTHER" id="PTHR19328:SF13">
    <property type="entry name" value="HIPL1 PROTEIN"/>
    <property type="match status" value="1"/>
</dbReference>
<evidence type="ECO:0000313" key="3">
    <source>
        <dbReference type="EMBL" id="RQN02875.1"/>
    </source>
</evidence>
<accession>A0A3N6WM71</accession>
<keyword evidence="4" id="KW-1185">Reference proteome</keyword>
<proteinExistence type="predicted"/>
<dbReference type="Gene3D" id="2.120.10.30">
    <property type="entry name" value="TolB, C-terminal domain"/>
    <property type="match status" value="1"/>
</dbReference>
<dbReference type="RefSeq" id="WP_124237352.1">
    <property type="nucleotide sequence ID" value="NZ_JBHUFI010000008.1"/>
</dbReference>
<dbReference type="AlphaFoldDB" id="A0A3N6WM71"/>
<dbReference type="OrthoDB" id="9770043at2"/>
<comment type="caution">
    <text evidence="3">The sequence shown here is derived from an EMBL/GenBank/DDBJ whole genome shotgun (WGS) entry which is preliminary data.</text>
</comment>